<accession>A0A9D3S1F7</accession>
<feature type="chain" id="PRO_5039172543" description="Urotensin-2B" evidence="8">
    <location>
        <begin position="28"/>
        <end position="122"/>
    </location>
</feature>
<evidence type="ECO:0000256" key="1">
    <source>
        <dbReference type="ARBA" id="ARBA00004613"/>
    </source>
</evidence>
<dbReference type="AlphaFoldDB" id="A0A9D3S1F7"/>
<evidence type="ECO:0000313" key="9">
    <source>
        <dbReference type="EMBL" id="KAG5851130.1"/>
    </source>
</evidence>
<keyword evidence="5" id="KW-1015">Disulfide bond</keyword>
<proteinExistence type="inferred from homology"/>
<evidence type="ECO:0000313" key="10">
    <source>
        <dbReference type="Proteomes" id="UP001044222"/>
    </source>
</evidence>
<dbReference type="GO" id="GO:0005576">
    <property type="term" value="C:extracellular region"/>
    <property type="evidence" value="ECO:0007669"/>
    <property type="project" value="UniProtKB-SubCell"/>
</dbReference>
<evidence type="ECO:0000256" key="5">
    <source>
        <dbReference type="ARBA" id="ARBA00023157"/>
    </source>
</evidence>
<feature type="coiled-coil region" evidence="7">
    <location>
        <begin position="74"/>
        <end position="101"/>
    </location>
</feature>
<comment type="caution">
    <text evidence="9">The sequence shown here is derived from an EMBL/GenBank/DDBJ whole genome shotgun (WGS) entry which is preliminary data.</text>
</comment>
<evidence type="ECO:0000256" key="4">
    <source>
        <dbReference type="ARBA" id="ARBA00022702"/>
    </source>
</evidence>
<keyword evidence="10" id="KW-1185">Reference proteome</keyword>
<dbReference type="EMBL" id="JAFIRN010000004">
    <property type="protein sequence ID" value="KAG5851130.1"/>
    <property type="molecule type" value="Genomic_DNA"/>
</dbReference>
<evidence type="ECO:0000256" key="7">
    <source>
        <dbReference type="SAM" id="Coils"/>
    </source>
</evidence>
<evidence type="ECO:0008006" key="11">
    <source>
        <dbReference type="Google" id="ProtNLM"/>
    </source>
</evidence>
<dbReference type="OrthoDB" id="8852341at2759"/>
<dbReference type="InterPro" id="IPR043255">
    <property type="entry name" value="U-IIB"/>
</dbReference>
<dbReference type="InterPro" id="IPR001483">
    <property type="entry name" value="Urotensin_II"/>
</dbReference>
<dbReference type="PANTHER" id="PTHR36876">
    <property type="entry name" value="UROTENSIN-2B"/>
    <property type="match status" value="1"/>
</dbReference>
<dbReference type="Pfam" id="PF02083">
    <property type="entry name" value="Urotensin_II"/>
    <property type="match status" value="1"/>
</dbReference>
<dbReference type="OMA" id="TMALCVP"/>
<gene>
    <name evidence="9" type="ORF">ANANG_G00089750</name>
</gene>
<dbReference type="PANTHER" id="PTHR36876:SF1">
    <property type="entry name" value="UROTENSIN-2B"/>
    <property type="match status" value="1"/>
</dbReference>
<comment type="similarity">
    <text evidence="2 6">Belongs to the urotensin-2 family.</text>
</comment>
<comment type="subcellular location">
    <subcellularLocation>
        <location evidence="1 6">Secreted</location>
    </subcellularLocation>
</comment>
<dbReference type="GO" id="GO:0008217">
    <property type="term" value="P:regulation of blood pressure"/>
    <property type="evidence" value="ECO:0007669"/>
    <property type="project" value="InterPro"/>
</dbReference>
<evidence type="ECO:0000256" key="2">
    <source>
        <dbReference type="ARBA" id="ARBA00006719"/>
    </source>
</evidence>
<keyword evidence="7" id="KW-0175">Coiled coil</keyword>
<reference evidence="9" key="1">
    <citation type="submission" date="2021-01" db="EMBL/GenBank/DDBJ databases">
        <title>A chromosome-scale assembly of European eel, Anguilla anguilla.</title>
        <authorList>
            <person name="Henkel C."/>
            <person name="Jong-Raadsen S.A."/>
            <person name="Dufour S."/>
            <person name="Weltzien F.-A."/>
            <person name="Palstra A.P."/>
            <person name="Pelster B."/>
            <person name="Spaink H.P."/>
            <person name="Van Den Thillart G.E."/>
            <person name="Jansen H."/>
            <person name="Zahm M."/>
            <person name="Klopp C."/>
            <person name="Cedric C."/>
            <person name="Louis A."/>
            <person name="Berthelot C."/>
            <person name="Parey E."/>
            <person name="Roest Crollius H."/>
            <person name="Montfort J."/>
            <person name="Robinson-Rechavi M."/>
            <person name="Bucao C."/>
            <person name="Bouchez O."/>
            <person name="Gislard M."/>
            <person name="Lluch J."/>
            <person name="Milhes M."/>
            <person name="Lampietro C."/>
            <person name="Lopez Roques C."/>
            <person name="Donnadieu C."/>
            <person name="Braasch I."/>
            <person name="Desvignes T."/>
            <person name="Postlethwait J."/>
            <person name="Bobe J."/>
            <person name="Guiguen Y."/>
            <person name="Dirks R."/>
        </authorList>
    </citation>
    <scope>NUCLEOTIDE SEQUENCE</scope>
    <source>
        <strain evidence="9">Tag_6206</strain>
        <tissue evidence="9">Liver</tissue>
    </source>
</reference>
<dbReference type="PROSITE" id="PS00984">
    <property type="entry name" value="UROTENSIN_II"/>
    <property type="match status" value="1"/>
</dbReference>
<keyword evidence="3" id="KW-0964">Secreted</keyword>
<evidence type="ECO:0000256" key="3">
    <source>
        <dbReference type="ARBA" id="ARBA00022525"/>
    </source>
</evidence>
<dbReference type="Proteomes" id="UP001044222">
    <property type="component" value="Unassembled WGS sequence"/>
</dbReference>
<evidence type="ECO:0000256" key="6">
    <source>
        <dbReference type="RuleBase" id="RU000636"/>
    </source>
</evidence>
<evidence type="ECO:0000256" key="8">
    <source>
        <dbReference type="SAM" id="SignalP"/>
    </source>
</evidence>
<sequence length="122" mass="13807">MDRVLSTNLYLGLLALMLLHRTHIVQGHSLLSPENHVLGPKEETDVQNKILALLLHKSLAPLPVDRNEAIGLEMARKISELQELEALKKDLDLQREFVSDTVMPLPSKRGVNNPSCFWKYCV</sequence>
<keyword evidence="8" id="KW-0732">Signal</keyword>
<keyword evidence="4 6" id="KW-0372">Hormone</keyword>
<dbReference type="GO" id="GO:0005179">
    <property type="term" value="F:hormone activity"/>
    <property type="evidence" value="ECO:0007669"/>
    <property type="project" value="UniProtKB-KW"/>
</dbReference>
<protein>
    <recommendedName>
        <fullName evidence="11">Urotensin-2B</fullName>
    </recommendedName>
</protein>
<name>A0A9D3S1F7_ANGAN</name>
<dbReference type="GO" id="GO:0097746">
    <property type="term" value="P:blood vessel diameter maintenance"/>
    <property type="evidence" value="ECO:0007669"/>
    <property type="project" value="InterPro"/>
</dbReference>
<feature type="signal peptide" evidence="8">
    <location>
        <begin position="1"/>
        <end position="27"/>
    </location>
</feature>
<organism evidence="9 10">
    <name type="scientific">Anguilla anguilla</name>
    <name type="common">European freshwater eel</name>
    <name type="synonym">Muraena anguilla</name>
    <dbReference type="NCBI Taxonomy" id="7936"/>
    <lineage>
        <taxon>Eukaryota</taxon>
        <taxon>Metazoa</taxon>
        <taxon>Chordata</taxon>
        <taxon>Craniata</taxon>
        <taxon>Vertebrata</taxon>
        <taxon>Euteleostomi</taxon>
        <taxon>Actinopterygii</taxon>
        <taxon>Neopterygii</taxon>
        <taxon>Teleostei</taxon>
        <taxon>Anguilliformes</taxon>
        <taxon>Anguillidae</taxon>
        <taxon>Anguilla</taxon>
    </lineage>
</organism>